<evidence type="ECO:0008006" key="3">
    <source>
        <dbReference type="Google" id="ProtNLM"/>
    </source>
</evidence>
<keyword evidence="2" id="KW-1185">Reference proteome</keyword>
<dbReference type="SUPFAM" id="SSF47413">
    <property type="entry name" value="lambda repressor-like DNA-binding domains"/>
    <property type="match status" value="1"/>
</dbReference>
<comment type="caution">
    <text evidence="1">The sequence shown here is derived from an EMBL/GenBank/DDBJ whole genome shotgun (WGS) entry which is preliminary data.</text>
</comment>
<dbReference type="InterPro" id="IPR010982">
    <property type="entry name" value="Lambda_DNA-bd_dom_sf"/>
</dbReference>
<organism evidence="1 2">
    <name type="scientific">Endozoicomonas gorgoniicola</name>
    <dbReference type="NCBI Taxonomy" id="1234144"/>
    <lineage>
        <taxon>Bacteria</taxon>
        <taxon>Pseudomonadati</taxon>
        <taxon>Pseudomonadota</taxon>
        <taxon>Gammaproteobacteria</taxon>
        <taxon>Oceanospirillales</taxon>
        <taxon>Endozoicomonadaceae</taxon>
        <taxon>Endozoicomonas</taxon>
    </lineage>
</organism>
<proteinExistence type="predicted"/>
<dbReference type="RefSeq" id="WP_262567131.1">
    <property type="nucleotide sequence ID" value="NZ_JAPFCC010000001.1"/>
</dbReference>
<evidence type="ECO:0000313" key="1">
    <source>
        <dbReference type="EMBL" id="MCW7552154.1"/>
    </source>
</evidence>
<reference evidence="1 2" key="1">
    <citation type="submission" date="2022-10" db="EMBL/GenBank/DDBJ databases">
        <title>High-quality genome sequences of two octocoral-associated bacteria, Endozoicomonas euniceicola EF212 and Endozoicomonas gorgoniicola PS125.</title>
        <authorList>
            <person name="Chiou Y.-J."/>
            <person name="Chen Y.-H."/>
        </authorList>
    </citation>
    <scope>NUCLEOTIDE SEQUENCE [LARGE SCALE GENOMIC DNA]</scope>
    <source>
        <strain evidence="1 2">PS125</strain>
    </source>
</reference>
<name>A0ABT3MS00_9GAMM</name>
<dbReference type="EMBL" id="JAPFCC010000001">
    <property type="protein sequence ID" value="MCW7552154.1"/>
    <property type="molecule type" value="Genomic_DNA"/>
</dbReference>
<dbReference type="Proteomes" id="UP001209854">
    <property type="component" value="Unassembled WGS sequence"/>
</dbReference>
<protein>
    <recommendedName>
        <fullName evidence="3">XRE family transcriptional regulator</fullName>
    </recommendedName>
</protein>
<gene>
    <name evidence="1" type="ORF">NX722_05735</name>
</gene>
<sequence length="69" mass="7853">MKPDCSLYNPDAMYLRDIIEKAGFSQRGAAKQIGIPERTMRDYLNPAKENSKAPYVVQFALECLARTEK</sequence>
<evidence type="ECO:0000313" key="2">
    <source>
        <dbReference type="Proteomes" id="UP001209854"/>
    </source>
</evidence>
<accession>A0ABT3MS00</accession>